<keyword evidence="1" id="KW-0732">Signal</keyword>
<evidence type="ECO:0000313" key="3">
    <source>
        <dbReference type="Proteomes" id="UP000073601"/>
    </source>
</evidence>
<name>A0A128FI85_9GAMM</name>
<accession>A0A128FI85</accession>
<dbReference type="OrthoDB" id="5878875at2"/>
<reference evidence="3" key="1">
    <citation type="submission" date="2016-02" db="EMBL/GenBank/DDBJ databases">
        <authorList>
            <person name="Rodrigo-Torres Lidia"/>
            <person name="Arahal R.David."/>
        </authorList>
    </citation>
    <scope>NUCLEOTIDE SEQUENCE [LARGE SCALE GENOMIC DNA]</scope>
    <source>
        <strain evidence="3">CECT 8713</strain>
    </source>
</reference>
<feature type="signal peptide" evidence="1">
    <location>
        <begin position="1"/>
        <end position="20"/>
    </location>
</feature>
<evidence type="ECO:0008006" key="4">
    <source>
        <dbReference type="Google" id="ProtNLM"/>
    </source>
</evidence>
<gene>
    <name evidence="2" type="ORF">GMA8713_04314</name>
</gene>
<dbReference type="RefSeq" id="WP_062714072.1">
    <property type="nucleotide sequence ID" value="NZ_CAWRCI010000059.1"/>
</dbReference>
<dbReference type="Proteomes" id="UP000073601">
    <property type="component" value="Unassembled WGS sequence"/>
</dbReference>
<keyword evidence="3" id="KW-1185">Reference proteome</keyword>
<proteinExistence type="predicted"/>
<evidence type="ECO:0000313" key="2">
    <source>
        <dbReference type="EMBL" id="CZF86280.1"/>
    </source>
</evidence>
<dbReference type="EMBL" id="FIZY01000059">
    <property type="protein sequence ID" value="CZF86280.1"/>
    <property type="molecule type" value="Genomic_DNA"/>
</dbReference>
<sequence>MKKLIMALAMAALVSGCANKDFGEVVNDGVNGAIDGVLGSVGVGNGTVVKNSDGGFSVKEENVWPYEATRTRRDYGEIKVAKTKKNPKGRTEIFVESCAHQRIGSVDCDGWMFEVTAEGWLVEDSILVYDDRTYSIAAGKYYGKFKSEDTGTKYYATGEVNIVPFVTNYIAITVE</sequence>
<organism evidence="2 3">
    <name type="scientific">Grimontia marina</name>
    <dbReference type="NCBI Taxonomy" id="646534"/>
    <lineage>
        <taxon>Bacteria</taxon>
        <taxon>Pseudomonadati</taxon>
        <taxon>Pseudomonadota</taxon>
        <taxon>Gammaproteobacteria</taxon>
        <taxon>Vibrionales</taxon>
        <taxon>Vibrionaceae</taxon>
        <taxon>Grimontia</taxon>
    </lineage>
</organism>
<feature type="chain" id="PRO_5007282482" description="Lipoprotein" evidence="1">
    <location>
        <begin position="21"/>
        <end position="175"/>
    </location>
</feature>
<protein>
    <recommendedName>
        <fullName evidence="4">Lipoprotein</fullName>
    </recommendedName>
</protein>
<dbReference type="PROSITE" id="PS51257">
    <property type="entry name" value="PROKAR_LIPOPROTEIN"/>
    <property type="match status" value="1"/>
</dbReference>
<evidence type="ECO:0000256" key="1">
    <source>
        <dbReference type="SAM" id="SignalP"/>
    </source>
</evidence>
<dbReference type="AlphaFoldDB" id="A0A128FI85"/>